<dbReference type="Pfam" id="PF00176">
    <property type="entry name" value="SNF2-rel_dom"/>
    <property type="match status" value="1"/>
</dbReference>
<dbReference type="PROSITE" id="PS51192">
    <property type="entry name" value="HELICASE_ATP_BIND_1"/>
    <property type="match status" value="1"/>
</dbReference>
<evidence type="ECO:0000313" key="7">
    <source>
        <dbReference type="EMBL" id="RTH07429.1"/>
    </source>
</evidence>
<dbReference type="SMART" id="SM00487">
    <property type="entry name" value="DEXDc"/>
    <property type="match status" value="1"/>
</dbReference>
<dbReference type="InterPro" id="IPR027417">
    <property type="entry name" value="P-loop_NTPase"/>
</dbReference>
<evidence type="ECO:0000256" key="1">
    <source>
        <dbReference type="ARBA" id="ARBA00022741"/>
    </source>
</evidence>
<dbReference type="AlphaFoldDB" id="A0A430RGV3"/>
<name>A0A430RGV3_THESC</name>
<reference evidence="7 8" key="1">
    <citation type="journal article" date="2019" name="Extremophiles">
        <title>Biogeography of thermophiles and predominance of Thermus scotoductus in domestic water heaters.</title>
        <authorList>
            <person name="Wilpiszeski R.L."/>
            <person name="Zhang Z."/>
            <person name="House C.H."/>
        </authorList>
    </citation>
    <scope>NUCLEOTIDE SEQUENCE [LARGE SCALE GENOMIC DNA]</scope>
    <source>
        <strain evidence="7 8">32_S32</strain>
    </source>
</reference>
<dbReference type="Gene3D" id="3.40.50.10810">
    <property type="entry name" value="Tandem AAA-ATPase domain"/>
    <property type="match status" value="1"/>
</dbReference>
<dbReference type="RefSeq" id="WP_126178281.1">
    <property type="nucleotide sequence ID" value="NZ_PELN01000345.1"/>
</dbReference>
<dbReference type="CDD" id="cd18793">
    <property type="entry name" value="SF2_C_SNF"/>
    <property type="match status" value="1"/>
</dbReference>
<dbReference type="GO" id="GO:0004386">
    <property type="term" value="F:helicase activity"/>
    <property type="evidence" value="ECO:0007669"/>
    <property type="project" value="UniProtKB-KW"/>
</dbReference>
<keyword evidence="3 7" id="KW-0347">Helicase</keyword>
<evidence type="ECO:0000256" key="4">
    <source>
        <dbReference type="ARBA" id="ARBA00022840"/>
    </source>
</evidence>
<evidence type="ECO:0000313" key="8">
    <source>
        <dbReference type="Proteomes" id="UP000286910"/>
    </source>
</evidence>
<dbReference type="GO" id="GO:0005524">
    <property type="term" value="F:ATP binding"/>
    <property type="evidence" value="ECO:0007669"/>
    <property type="project" value="UniProtKB-KW"/>
</dbReference>
<dbReference type="PANTHER" id="PTHR45766:SF6">
    <property type="entry name" value="SWI_SNF-RELATED MATRIX-ASSOCIATED ACTIN-DEPENDENT REGULATOR OF CHROMATIN SUBFAMILY A-LIKE PROTEIN 1"/>
    <property type="match status" value="1"/>
</dbReference>
<dbReference type="CDD" id="cd18011">
    <property type="entry name" value="DEXDc_RapA"/>
    <property type="match status" value="1"/>
</dbReference>
<organism evidence="7 8">
    <name type="scientific">Thermus scotoductus</name>
    <dbReference type="NCBI Taxonomy" id="37636"/>
    <lineage>
        <taxon>Bacteria</taxon>
        <taxon>Thermotogati</taxon>
        <taxon>Deinococcota</taxon>
        <taxon>Deinococci</taxon>
        <taxon>Thermales</taxon>
        <taxon>Thermaceae</taxon>
        <taxon>Thermus</taxon>
    </lineage>
</organism>
<dbReference type="GO" id="GO:0016787">
    <property type="term" value="F:hydrolase activity"/>
    <property type="evidence" value="ECO:0007669"/>
    <property type="project" value="UniProtKB-KW"/>
</dbReference>
<sequence length="949" mass="107697">MNFPLGSVVQYRGRPWVVQDREGEALRLRPLGGGEDHALLVHPLVAQKIPWERLEPGRFPPPRPEGITSPFLYRLFEEAATLLLRESVAPLRSISKVSVRPRPYQLVPLLMALRLQPVRLLIADDVGVGKTIEAGLVVRELLDSKEARRVAVLVPPHLMEQWVYELREKFALEAVPISPATLARLERDLPPGQNVYTHYPVQVISIDFVKHPRHRPLFLESRPDVVVVDEAHGAVGGPRQENQMRYTLVRELAEDPNRHLLLLTATPHSGIPDAFQRLLGLLHPEFQGWSLEDLTEERRARLARHFVQRTRRDVLENWEGGRLFPERIAREVTYLLSPEYRTLYDTTYSYARKLVRTGEGLGETQRRFRWWAALALLRAVMSSPRAAQAALARRQARVGEDLQDTPLEAFAPQVFEAGDLPADDEVPTPLLTLAGEEAEMELKEEPLRALRRLAQALTPEKDSKLQGVIAQVRKLLEEGHEPVVWCHYVDTAEYVAEELRKALPGVAVAAVTGRMDGELRREAIAELMTKSPRVLVATDCVSEGINLQAGFSAAIHYDLPWNPNRLEQREGRVDRYGQPKPQVVVVRYYGGDNPMDRAVLEVLLRKAEEIRNALGIHVPVPREEAYVVDRMVRRLFYSSGAQPLLLPEAEEVEREWQMDVERERKTRTRFAQWALKPAEAMAALKDSDAVLGTPERVERFVLEALERLGLRPEAEGNGVYRIPLGEWLRDLEARGLGSLAELLVRAFPRVALPLGQTLGRRQEERTLRLAFQDPVPEGALYVGRNHPLVVGLARYAFERALRREEDFGRYTALRTSGVDRVVYLYLLRPRYLLRLSRGQAGGEVLGEEVLSVAYRGGELLPPEETQAFLRLSPEDNVPKEEAQVHLERALRFFSEGQEGIMEVLKSRARKLQEDHRRVRQAAQMTGRVEVVPADLPDLLGVRILVPKRG</sequence>
<dbReference type="PANTHER" id="PTHR45766">
    <property type="entry name" value="DNA ANNEALING HELICASE AND ENDONUCLEASE ZRANB3 FAMILY MEMBER"/>
    <property type="match status" value="1"/>
</dbReference>
<gene>
    <name evidence="7" type="ORF">CSW45_00380</name>
</gene>
<dbReference type="SUPFAM" id="SSF52540">
    <property type="entry name" value="P-loop containing nucleoside triphosphate hydrolases"/>
    <property type="match status" value="1"/>
</dbReference>
<dbReference type="Gene3D" id="3.40.50.300">
    <property type="entry name" value="P-loop containing nucleotide triphosphate hydrolases"/>
    <property type="match status" value="1"/>
</dbReference>
<dbReference type="InterPro" id="IPR000330">
    <property type="entry name" value="SNF2_N"/>
</dbReference>
<dbReference type="InterPro" id="IPR049730">
    <property type="entry name" value="SNF2/RAD54-like_C"/>
</dbReference>
<dbReference type="InterPro" id="IPR001650">
    <property type="entry name" value="Helicase_C-like"/>
</dbReference>
<dbReference type="EMBL" id="PELR01000009">
    <property type="protein sequence ID" value="RTH07429.1"/>
    <property type="molecule type" value="Genomic_DNA"/>
</dbReference>
<evidence type="ECO:0000256" key="3">
    <source>
        <dbReference type="ARBA" id="ARBA00022806"/>
    </source>
</evidence>
<feature type="domain" description="Helicase ATP-binding" evidence="5">
    <location>
        <begin position="111"/>
        <end position="285"/>
    </location>
</feature>
<dbReference type="Proteomes" id="UP000286910">
    <property type="component" value="Unassembled WGS sequence"/>
</dbReference>
<dbReference type="InterPro" id="IPR014001">
    <property type="entry name" value="Helicase_ATP-bd"/>
</dbReference>
<comment type="caution">
    <text evidence="7">The sequence shown here is derived from an EMBL/GenBank/DDBJ whole genome shotgun (WGS) entry which is preliminary data.</text>
</comment>
<evidence type="ECO:0000259" key="5">
    <source>
        <dbReference type="PROSITE" id="PS51192"/>
    </source>
</evidence>
<dbReference type="Pfam" id="PF00271">
    <property type="entry name" value="Helicase_C"/>
    <property type="match status" value="1"/>
</dbReference>
<keyword evidence="2" id="KW-0378">Hydrolase</keyword>
<evidence type="ECO:0000259" key="6">
    <source>
        <dbReference type="PROSITE" id="PS51194"/>
    </source>
</evidence>
<dbReference type="InterPro" id="IPR057342">
    <property type="entry name" value="DEXDc_RapA"/>
</dbReference>
<keyword evidence="1" id="KW-0547">Nucleotide-binding</keyword>
<keyword evidence="4" id="KW-0067">ATP-binding</keyword>
<protein>
    <submittedName>
        <fullName evidence="7">Helicase</fullName>
    </submittedName>
</protein>
<dbReference type="SMART" id="SM00490">
    <property type="entry name" value="HELICc"/>
    <property type="match status" value="1"/>
</dbReference>
<evidence type="ECO:0000256" key="2">
    <source>
        <dbReference type="ARBA" id="ARBA00022801"/>
    </source>
</evidence>
<dbReference type="InterPro" id="IPR038718">
    <property type="entry name" value="SNF2-like_sf"/>
</dbReference>
<feature type="domain" description="Helicase C-terminal" evidence="6">
    <location>
        <begin position="471"/>
        <end position="618"/>
    </location>
</feature>
<dbReference type="PROSITE" id="PS51194">
    <property type="entry name" value="HELICASE_CTER"/>
    <property type="match status" value="1"/>
</dbReference>
<proteinExistence type="predicted"/>
<accession>A0A430RGV3</accession>